<comment type="subcellular location">
    <subcellularLocation>
        <location evidence="1">Membrane</location>
        <topology evidence="1">Multi-pass membrane protein</topology>
    </subcellularLocation>
</comment>
<protein>
    <submittedName>
        <fullName evidence="7">Bax inhibitor-1/YccA family protein</fullName>
    </submittedName>
</protein>
<organism evidence="7 8">
    <name type="scientific">Candidatus Sneabacter namystus</name>
    <dbReference type="NCBI Taxonomy" id="2601646"/>
    <lineage>
        <taxon>Bacteria</taxon>
        <taxon>Pseudomonadati</taxon>
        <taxon>Pseudomonadota</taxon>
        <taxon>Alphaproteobacteria</taxon>
        <taxon>Rickettsiales</taxon>
        <taxon>Rickettsiaceae</taxon>
        <taxon>Rickettsieae</taxon>
        <taxon>Candidatus Sneabacter</taxon>
    </lineage>
</organism>
<keyword evidence="3 6" id="KW-0812">Transmembrane</keyword>
<dbReference type="AlphaFoldDB" id="A0A5C0UGX3"/>
<dbReference type="OrthoDB" id="9793828at2"/>
<proteinExistence type="inferred from homology"/>
<accession>A0A5C0UGX3</accession>
<keyword evidence="8" id="KW-1185">Reference proteome</keyword>
<evidence type="ECO:0000256" key="4">
    <source>
        <dbReference type="ARBA" id="ARBA00022989"/>
    </source>
</evidence>
<dbReference type="KEGG" id="snay:FZC37_00235"/>
<sequence>MSYKQGYSSIEIDSGLRTYMLSVYKYMCSALFTSAVAAFLTANVSFIRDMMFITNPYGMLGMTKLGILVSLSPMGIALYFFLKQETMRLDTARNMFWAYSILTGMSLASVCFAFTGESVVVTFLVCASLFGLMSLYGHVTKKDLTAFGSFLLMGLWGLVIASVISLILPNNSTLNFVTSVLGVAIFTGIVAYDTQRIKSYYYSSSHSSEDLHKVAIIGAFVLYLDVLNMFLYLLRFFGVSSRNSD</sequence>
<dbReference type="EMBL" id="CP043312">
    <property type="protein sequence ID" value="QEK39376.1"/>
    <property type="molecule type" value="Genomic_DNA"/>
</dbReference>
<evidence type="ECO:0000256" key="2">
    <source>
        <dbReference type="ARBA" id="ARBA00010350"/>
    </source>
</evidence>
<evidence type="ECO:0000256" key="3">
    <source>
        <dbReference type="ARBA" id="ARBA00022692"/>
    </source>
</evidence>
<feature type="transmembrane region" description="Helical" evidence="6">
    <location>
        <begin position="214"/>
        <end position="234"/>
    </location>
</feature>
<dbReference type="GO" id="GO:0016020">
    <property type="term" value="C:membrane"/>
    <property type="evidence" value="ECO:0007669"/>
    <property type="project" value="UniProtKB-SubCell"/>
</dbReference>
<dbReference type="Proteomes" id="UP000323844">
    <property type="component" value="Chromosome"/>
</dbReference>
<keyword evidence="5 6" id="KW-0472">Membrane</keyword>
<keyword evidence="4 6" id="KW-1133">Transmembrane helix</keyword>
<feature type="transmembrane region" description="Helical" evidence="6">
    <location>
        <begin position="174"/>
        <end position="193"/>
    </location>
</feature>
<dbReference type="InterPro" id="IPR006214">
    <property type="entry name" value="Bax_inhibitor_1-related"/>
</dbReference>
<feature type="transmembrane region" description="Helical" evidence="6">
    <location>
        <begin position="26"/>
        <end position="47"/>
    </location>
</feature>
<comment type="similarity">
    <text evidence="2 6">Belongs to the BI1 family.</text>
</comment>
<evidence type="ECO:0000256" key="6">
    <source>
        <dbReference type="RuleBase" id="RU004379"/>
    </source>
</evidence>
<gene>
    <name evidence="7" type="ORF">FZC37_00235</name>
</gene>
<evidence type="ECO:0000256" key="5">
    <source>
        <dbReference type="ARBA" id="ARBA00023136"/>
    </source>
</evidence>
<evidence type="ECO:0000256" key="1">
    <source>
        <dbReference type="ARBA" id="ARBA00004141"/>
    </source>
</evidence>
<feature type="transmembrane region" description="Helical" evidence="6">
    <location>
        <begin position="59"/>
        <end position="82"/>
    </location>
</feature>
<feature type="transmembrane region" description="Helical" evidence="6">
    <location>
        <begin position="121"/>
        <end position="139"/>
    </location>
</feature>
<name>A0A5C0UGX3_9RICK</name>
<evidence type="ECO:0000313" key="8">
    <source>
        <dbReference type="Proteomes" id="UP000323844"/>
    </source>
</evidence>
<dbReference type="CDD" id="cd10432">
    <property type="entry name" value="BI-1-like_bacterial"/>
    <property type="match status" value="1"/>
</dbReference>
<dbReference type="PANTHER" id="PTHR23291">
    <property type="entry name" value="BAX INHIBITOR-RELATED"/>
    <property type="match status" value="1"/>
</dbReference>
<reference evidence="7 8" key="1">
    <citation type="submission" date="2019-08" db="EMBL/GenBank/DDBJ databases">
        <title>Highly reduced genomes of protist endosymbionts show evolutionary convergence.</title>
        <authorList>
            <person name="George E."/>
            <person name="Husnik F."/>
            <person name="Tashyreva D."/>
            <person name="Prokopchuk G."/>
            <person name="Horak A."/>
            <person name="Kwong W.K."/>
            <person name="Lukes J."/>
            <person name="Keeling P.J."/>
        </authorList>
    </citation>
    <scope>NUCLEOTIDE SEQUENCE [LARGE SCALE GENOMIC DNA]</scope>
    <source>
        <strain evidence="7">1621</strain>
    </source>
</reference>
<evidence type="ECO:0000313" key="7">
    <source>
        <dbReference type="EMBL" id="QEK39376.1"/>
    </source>
</evidence>
<dbReference type="PANTHER" id="PTHR23291:SF50">
    <property type="entry name" value="PROTEIN LIFEGUARD 4"/>
    <property type="match status" value="1"/>
</dbReference>
<feature type="transmembrane region" description="Helical" evidence="6">
    <location>
        <begin position="94"/>
        <end position="115"/>
    </location>
</feature>
<dbReference type="RefSeq" id="WP_148951737.1">
    <property type="nucleotide sequence ID" value="NZ_CP043312.1"/>
</dbReference>
<feature type="transmembrane region" description="Helical" evidence="6">
    <location>
        <begin position="146"/>
        <end position="168"/>
    </location>
</feature>
<dbReference type="Pfam" id="PF01027">
    <property type="entry name" value="Bax1-I"/>
    <property type="match status" value="1"/>
</dbReference>